<organism evidence="7 8">
    <name type="scientific">Tunturiibacter lichenicola</name>
    <dbReference type="NCBI Taxonomy" id="2051959"/>
    <lineage>
        <taxon>Bacteria</taxon>
        <taxon>Pseudomonadati</taxon>
        <taxon>Acidobacteriota</taxon>
        <taxon>Terriglobia</taxon>
        <taxon>Terriglobales</taxon>
        <taxon>Acidobacteriaceae</taxon>
        <taxon>Tunturiibacter</taxon>
    </lineage>
</organism>
<evidence type="ECO:0000256" key="6">
    <source>
        <dbReference type="SAM" id="Phobius"/>
    </source>
</evidence>
<proteinExistence type="predicted"/>
<keyword evidence="4 6" id="KW-1133">Transmembrane helix</keyword>
<keyword evidence="2" id="KW-1003">Cell membrane</keyword>
<reference evidence="7 8" key="1">
    <citation type="submission" date="2020-07" db="EMBL/GenBank/DDBJ databases">
        <title>Genomic Encyclopedia of Type Strains, Phase IV (KMG-V): Genome sequencing to study the core and pangenomes of soil and plant-associated prokaryotes.</title>
        <authorList>
            <person name="Whitman W."/>
        </authorList>
    </citation>
    <scope>NUCLEOTIDE SEQUENCE [LARGE SCALE GENOMIC DNA]</scope>
    <source>
        <strain evidence="7 8">M8UP22</strain>
    </source>
</reference>
<evidence type="ECO:0000313" key="7">
    <source>
        <dbReference type="EMBL" id="NYF90492.1"/>
    </source>
</evidence>
<evidence type="ECO:0000256" key="1">
    <source>
        <dbReference type="ARBA" id="ARBA00004651"/>
    </source>
</evidence>
<dbReference type="EMBL" id="JACCCU010000002">
    <property type="protein sequence ID" value="NYF90492.1"/>
    <property type="molecule type" value="Genomic_DNA"/>
</dbReference>
<feature type="transmembrane region" description="Helical" evidence="6">
    <location>
        <begin position="34"/>
        <end position="63"/>
    </location>
</feature>
<protein>
    <submittedName>
        <fullName evidence="7">Multidrug resistance protein MdtO</fullName>
    </submittedName>
</protein>
<dbReference type="PANTHER" id="PTHR30509">
    <property type="entry name" value="P-HYDROXYBENZOIC ACID EFFLUX PUMP SUBUNIT-RELATED"/>
    <property type="match status" value="1"/>
</dbReference>
<evidence type="ECO:0000256" key="4">
    <source>
        <dbReference type="ARBA" id="ARBA00022989"/>
    </source>
</evidence>
<comment type="subcellular location">
    <subcellularLocation>
        <location evidence="1">Cell membrane</location>
        <topology evidence="1">Multi-pass membrane protein</topology>
    </subcellularLocation>
</comment>
<dbReference type="InterPro" id="IPR020966">
    <property type="entry name" value="ALMT"/>
</dbReference>
<dbReference type="AlphaFoldDB" id="A0A852VM65"/>
<gene>
    <name evidence="7" type="ORF">HDF08_002594</name>
</gene>
<feature type="transmembrane region" description="Helical" evidence="6">
    <location>
        <begin position="101"/>
        <end position="118"/>
    </location>
</feature>
<accession>A0A852VM65</accession>
<keyword evidence="3 6" id="KW-0812">Transmembrane</keyword>
<feature type="transmembrane region" description="Helical" evidence="6">
    <location>
        <begin position="493"/>
        <end position="512"/>
    </location>
</feature>
<keyword evidence="5 6" id="KW-0472">Membrane</keyword>
<dbReference type="Proteomes" id="UP000564385">
    <property type="component" value="Unassembled WGS sequence"/>
</dbReference>
<sequence length="691" mass="75845">MVETSFFGTISSLGRKLWEDLQPTPGRLNSSLRIVLATIIALILMLVWQMPSIYIGMYFIFLIGRDSPAISFRTGLISLLTVVAAIAVELAVVILSDNDPMARVLSVAVVTFIAGVLVASTNFPVLGSTWGLIFCTVIGNWEKHAPADRLVKGSLWLIATLAVAIGVSVLVEYLFGDRDPAKKLEAQRKIRYQALEKMFTAYAQGGTPEQRYAAAIPVSRLAIAGSTGMLELYNKIAERDLDTGTLPPGTRLRVTMLAQIMNVSAAFGLQNTGKDSPELRRRCGIIAEQCRELIPVFVPTIEKRLRFMPENSVTLLDRVEAALHALLTMPSDAAEMGNKELVAMPVRKAPFFIPDAVGRNDTLAFGLKISLCATLCYVLYNAVNWPGISTAVITVVVTGLSSSGAIKQKLFFRVLGSIVGGLILGLGAISLLFPHMDSITSLVILIGSVAFISAWTAAAPRFNYVGLQIAFSFYLVAFEDFSAPTELAPARDHLIGVLLALLVMWFVFDQIWPVRTVTVMRQSLAGVLKSVASFLRLLEEPGPDRKDLLQQADALRDQVGKSVVALRSMNDSVDYEFGVDRERHVRSSLMILRTSLTAGTFFWNQFAVLYSEKDKDFLTEPDLIEMRRRLAEYIDGIAEGVVKKTVPVTVPATTLVAPAMLNDPRYGEYSHNTIARFEELQAFALMLSHEV</sequence>
<feature type="transmembrane region" description="Helical" evidence="6">
    <location>
        <begin position="439"/>
        <end position="457"/>
    </location>
</feature>
<dbReference type="PANTHER" id="PTHR30509:SF9">
    <property type="entry name" value="MULTIDRUG RESISTANCE PROTEIN MDTO"/>
    <property type="match status" value="1"/>
</dbReference>
<feature type="transmembrane region" description="Helical" evidence="6">
    <location>
        <begin position="153"/>
        <end position="175"/>
    </location>
</feature>
<name>A0A852VM65_9BACT</name>
<feature type="transmembrane region" description="Helical" evidence="6">
    <location>
        <begin position="410"/>
        <end position="433"/>
    </location>
</feature>
<evidence type="ECO:0000256" key="3">
    <source>
        <dbReference type="ARBA" id="ARBA00022692"/>
    </source>
</evidence>
<evidence type="ECO:0000256" key="5">
    <source>
        <dbReference type="ARBA" id="ARBA00023136"/>
    </source>
</evidence>
<evidence type="ECO:0000313" key="8">
    <source>
        <dbReference type="Proteomes" id="UP000564385"/>
    </source>
</evidence>
<dbReference type="GO" id="GO:0015743">
    <property type="term" value="P:malate transport"/>
    <property type="evidence" value="ECO:0007669"/>
    <property type="project" value="InterPro"/>
</dbReference>
<dbReference type="GO" id="GO:0005886">
    <property type="term" value="C:plasma membrane"/>
    <property type="evidence" value="ECO:0007669"/>
    <property type="project" value="UniProtKB-SubCell"/>
</dbReference>
<comment type="caution">
    <text evidence="7">The sequence shown here is derived from an EMBL/GenBank/DDBJ whole genome shotgun (WGS) entry which is preliminary data.</text>
</comment>
<dbReference type="Pfam" id="PF11744">
    <property type="entry name" value="ALMT"/>
    <property type="match status" value="1"/>
</dbReference>
<evidence type="ECO:0000256" key="2">
    <source>
        <dbReference type="ARBA" id="ARBA00022475"/>
    </source>
</evidence>
<feature type="transmembrane region" description="Helical" evidence="6">
    <location>
        <begin position="75"/>
        <end position="95"/>
    </location>
</feature>